<dbReference type="SUPFAM" id="SSF53955">
    <property type="entry name" value="Lysozyme-like"/>
    <property type="match status" value="1"/>
</dbReference>
<keyword evidence="4" id="KW-0808">Transferase</keyword>
<name>A0A2M6W325_9BACT</name>
<dbReference type="EC" id="2.4.99.28" evidence="7"/>
<feature type="domain" description="Penicillin-binding protein transpeptidase" evidence="9">
    <location>
        <begin position="253"/>
        <end position="510"/>
    </location>
</feature>
<evidence type="ECO:0000313" key="12">
    <source>
        <dbReference type="Proteomes" id="UP000231183"/>
    </source>
</evidence>
<dbReference type="PANTHER" id="PTHR32282">
    <property type="entry name" value="BINDING PROTEIN TRANSPEPTIDASE, PUTATIVE-RELATED"/>
    <property type="match status" value="1"/>
</dbReference>
<organism evidence="11 12">
    <name type="scientific">Candidatus Magasanikbacteria bacterium CG10_big_fil_rev_8_21_14_0_10_40_10</name>
    <dbReference type="NCBI Taxonomy" id="1974648"/>
    <lineage>
        <taxon>Bacteria</taxon>
        <taxon>Candidatus Magasanikiibacteriota</taxon>
    </lineage>
</organism>
<dbReference type="GO" id="GO:0030288">
    <property type="term" value="C:outer membrane-bounded periplasmic space"/>
    <property type="evidence" value="ECO:0007669"/>
    <property type="project" value="TreeGrafter"/>
</dbReference>
<keyword evidence="3" id="KW-0328">Glycosyltransferase</keyword>
<feature type="domain" description="Glycosyl transferase family 51" evidence="10">
    <location>
        <begin position="15"/>
        <end position="159"/>
    </location>
</feature>
<evidence type="ECO:0000256" key="5">
    <source>
        <dbReference type="ARBA" id="ARBA00022801"/>
    </source>
</evidence>
<evidence type="ECO:0000259" key="10">
    <source>
        <dbReference type="Pfam" id="PF00912"/>
    </source>
</evidence>
<dbReference type="AlphaFoldDB" id="A0A2M6W325"/>
<dbReference type="Gene3D" id="1.10.3810.10">
    <property type="entry name" value="Biosynthetic peptidoglycan transglycosylase-like"/>
    <property type="match status" value="1"/>
</dbReference>
<dbReference type="EMBL" id="PFBX01000051">
    <property type="protein sequence ID" value="PIT87135.1"/>
    <property type="molecule type" value="Genomic_DNA"/>
</dbReference>
<dbReference type="InterPro" id="IPR001264">
    <property type="entry name" value="Glyco_trans_51"/>
</dbReference>
<evidence type="ECO:0000256" key="1">
    <source>
        <dbReference type="ARBA" id="ARBA00022645"/>
    </source>
</evidence>
<dbReference type="InterPro" id="IPR001460">
    <property type="entry name" value="PCN-bd_Tpept"/>
</dbReference>
<evidence type="ECO:0000256" key="6">
    <source>
        <dbReference type="ARBA" id="ARBA00023268"/>
    </source>
</evidence>
<keyword evidence="6" id="KW-0511">Multifunctional enzyme</keyword>
<dbReference type="InterPro" id="IPR036950">
    <property type="entry name" value="PBP_transglycosylase"/>
</dbReference>
<evidence type="ECO:0000256" key="4">
    <source>
        <dbReference type="ARBA" id="ARBA00022679"/>
    </source>
</evidence>
<dbReference type="Pfam" id="PF00912">
    <property type="entry name" value="Transgly"/>
    <property type="match status" value="1"/>
</dbReference>
<dbReference type="GO" id="GO:0009252">
    <property type="term" value="P:peptidoglycan biosynthetic process"/>
    <property type="evidence" value="ECO:0007669"/>
    <property type="project" value="TreeGrafter"/>
</dbReference>
<dbReference type="Gene3D" id="3.40.710.10">
    <property type="entry name" value="DD-peptidase/beta-lactamase superfamily"/>
    <property type="match status" value="1"/>
</dbReference>
<dbReference type="InterPro" id="IPR023346">
    <property type="entry name" value="Lysozyme-like_dom_sf"/>
</dbReference>
<evidence type="ECO:0000313" key="11">
    <source>
        <dbReference type="EMBL" id="PIT87135.1"/>
    </source>
</evidence>
<accession>A0A2M6W325</accession>
<sequence>MAIQPNKLGYYAEYADQIPNNFKKILLQKEDRYFYYHFGLNPLSLARAAYQALINKKITGSSTINQQLVKILSNHENQRNWKNKIKEAYLAIALETQIDKEEILNMYANTIYLGNSVQGLNSASQLYFNRPANNLTDSQILRLIATIPNPTLNNPFLDKNARLTADLLPYYSGQIDQTEKIETFSNDEIASAKKVFYAYIRDPAMLEIDSLGLCLANSPKICQLTIDKELTAKLRDFLKGNLTVLAKNNTANGAITVIKEPQNELLAIIGTPDPTVDAYGYKINMAVQPRPIGSTVKPFIYLQAFARGLRPYTLVDDREYKYIIDSGFALYPKNYDYLYRGIVSLHYALSNSLNVPTVKTLEYVGLNNFYNFLSQDLKFKPIAPLPSYQLGIALGGLEMDLLSLSYYFSIFPNYGWLKPLTVYANNQTINYTSSTPNDYNLDKKIADPQYVQLINKILSDRLTGVEEFGLKSNLNLPAKNYGVKTGTSRDWHDSWTIGYTPDFLVGVWVGNSDNTAMDNISGSLGAGQIWAQAMNYILSSKYNQKTDFNFNLIASYNINGSLDWGLPNEKTASHLNRLLNNDLITNPHNNDVFLWSKNTQIILRASQKADWQINNRPAGQGTEVIFSPSAPGTYAIFAQAKNTTSSIKIIFNQPI</sequence>
<dbReference type="InterPro" id="IPR012338">
    <property type="entry name" value="Beta-lactam/transpept-like"/>
</dbReference>
<gene>
    <name evidence="11" type="ORF">COU31_04635</name>
</gene>
<dbReference type="Proteomes" id="UP000231183">
    <property type="component" value="Unassembled WGS sequence"/>
</dbReference>
<comment type="catalytic activity">
    <reaction evidence="8">
        <text>[GlcNAc-(1-&gt;4)-Mur2Ac(oyl-L-Ala-gamma-D-Glu-L-Lys-D-Ala-D-Ala)](n)-di-trans,octa-cis-undecaprenyl diphosphate + beta-D-GlcNAc-(1-&gt;4)-Mur2Ac(oyl-L-Ala-gamma-D-Glu-L-Lys-D-Ala-D-Ala)-di-trans,octa-cis-undecaprenyl diphosphate = [GlcNAc-(1-&gt;4)-Mur2Ac(oyl-L-Ala-gamma-D-Glu-L-Lys-D-Ala-D-Ala)](n+1)-di-trans,octa-cis-undecaprenyl diphosphate + di-trans,octa-cis-undecaprenyl diphosphate + H(+)</text>
        <dbReference type="Rhea" id="RHEA:23708"/>
        <dbReference type="Rhea" id="RHEA-COMP:9602"/>
        <dbReference type="Rhea" id="RHEA-COMP:9603"/>
        <dbReference type="ChEBI" id="CHEBI:15378"/>
        <dbReference type="ChEBI" id="CHEBI:58405"/>
        <dbReference type="ChEBI" id="CHEBI:60033"/>
        <dbReference type="ChEBI" id="CHEBI:78435"/>
        <dbReference type="EC" id="2.4.99.28"/>
    </reaction>
</comment>
<evidence type="ECO:0000256" key="8">
    <source>
        <dbReference type="ARBA" id="ARBA00049902"/>
    </source>
</evidence>
<proteinExistence type="predicted"/>
<dbReference type="GO" id="GO:0008955">
    <property type="term" value="F:peptidoglycan glycosyltransferase activity"/>
    <property type="evidence" value="ECO:0007669"/>
    <property type="project" value="UniProtKB-EC"/>
</dbReference>
<protein>
    <recommendedName>
        <fullName evidence="7">peptidoglycan glycosyltransferase</fullName>
        <ecNumber evidence="7">2.4.99.28</ecNumber>
    </recommendedName>
</protein>
<dbReference type="GO" id="GO:0006508">
    <property type="term" value="P:proteolysis"/>
    <property type="evidence" value="ECO:0007669"/>
    <property type="project" value="UniProtKB-KW"/>
</dbReference>
<keyword evidence="1" id="KW-0121">Carboxypeptidase</keyword>
<dbReference type="Pfam" id="PF00905">
    <property type="entry name" value="Transpeptidase"/>
    <property type="match status" value="1"/>
</dbReference>
<dbReference type="InterPro" id="IPR050396">
    <property type="entry name" value="Glycosyltr_51/Transpeptidase"/>
</dbReference>
<evidence type="ECO:0000256" key="3">
    <source>
        <dbReference type="ARBA" id="ARBA00022676"/>
    </source>
</evidence>
<evidence type="ECO:0000256" key="2">
    <source>
        <dbReference type="ARBA" id="ARBA00022670"/>
    </source>
</evidence>
<dbReference type="GO" id="GO:0004180">
    <property type="term" value="F:carboxypeptidase activity"/>
    <property type="evidence" value="ECO:0007669"/>
    <property type="project" value="UniProtKB-KW"/>
</dbReference>
<reference evidence="12" key="1">
    <citation type="submission" date="2017-09" db="EMBL/GenBank/DDBJ databases">
        <title>Depth-based differentiation of microbial function through sediment-hosted aquifers and enrichment of novel symbionts in the deep terrestrial subsurface.</title>
        <authorList>
            <person name="Probst A.J."/>
            <person name="Ladd B."/>
            <person name="Jarett J.K."/>
            <person name="Geller-Mcgrath D.E."/>
            <person name="Sieber C.M.K."/>
            <person name="Emerson J.B."/>
            <person name="Anantharaman K."/>
            <person name="Thomas B.C."/>
            <person name="Malmstrom R."/>
            <person name="Stieglmeier M."/>
            <person name="Klingl A."/>
            <person name="Woyke T."/>
            <person name="Ryan C.M."/>
            <person name="Banfield J.F."/>
        </authorList>
    </citation>
    <scope>NUCLEOTIDE SEQUENCE [LARGE SCALE GENOMIC DNA]</scope>
</reference>
<dbReference type="PANTHER" id="PTHR32282:SF15">
    <property type="entry name" value="PENICILLIN-BINDING PROTEIN 1C"/>
    <property type="match status" value="1"/>
</dbReference>
<keyword evidence="2" id="KW-0645">Protease</keyword>
<evidence type="ECO:0000256" key="7">
    <source>
        <dbReference type="ARBA" id="ARBA00044770"/>
    </source>
</evidence>
<evidence type="ECO:0000259" key="9">
    <source>
        <dbReference type="Pfam" id="PF00905"/>
    </source>
</evidence>
<keyword evidence="5" id="KW-0378">Hydrolase</keyword>
<comment type="caution">
    <text evidence="11">The sequence shown here is derived from an EMBL/GenBank/DDBJ whole genome shotgun (WGS) entry which is preliminary data.</text>
</comment>
<dbReference type="GO" id="GO:0008658">
    <property type="term" value="F:penicillin binding"/>
    <property type="evidence" value="ECO:0007669"/>
    <property type="project" value="InterPro"/>
</dbReference>
<dbReference type="SUPFAM" id="SSF56601">
    <property type="entry name" value="beta-lactamase/transpeptidase-like"/>
    <property type="match status" value="1"/>
</dbReference>